<accession>A0A6L2LT45</accession>
<evidence type="ECO:0000256" key="1">
    <source>
        <dbReference type="SAM" id="MobiDB-lite"/>
    </source>
</evidence>
<dbReference type="InterPro" id="IPR054722">
    <property type="entry name" value="PolX-like_BBD"/>
</dbReference>
<name>A0A6L2LT45_TANCI</name>
<protein>
    <submittedName>
        <fullName evidence="3">Ribonuclease H-like domain-containing protein</fullName>
    </submittedName>
</protein>
<reference evidence="3" key="1">
    <citation type="journal article" date="2019" name="Sci. Rep.">
        <title>Draft genome of Tanacetum cinerariifolium, the natural source of mosquito coil.</title>
        <authorList>
            <person name="Yamashiro T."/>
            <person name="Shiraishi A."/>
            <person name="Satake H."/>
            <person name="Nakayama K."/>
        </authorList>
    </citation>
    <scope>NUCLEOTIDE SEQUENCE</scope>
</reference>
<comment type="caution">
    <text evidence="3">The sequence shown here is derived from an EMBL/GenBank/DDBJ whole genome shotgun (WGS) entry which is preliminary data.</text>
</comment>
<evidence type="ECO:0000313" key="3">
    <source>
        <dbReference type="EMBL" id="GEU63275.1"/>
    </source>
</evidence>
<feature type="domain" description="Retrovirus-related Pol polyprotein from transposon TNT 1-94-like beta-barrel" evidence="2">
    <location>
        <begin position="114"/>
        <end position="187"/>
    </location>
</feature>
<feature type="compositionally biased region" description="Basic and acidic residues" evidence="1">
    <location>
        <begin position="29"/>
        <end position="38"/>
    </location>
</feature>
<feature type="region of interest" description="Disordered" evidence="1">
    <location>
        <begin position="19"/>
        <end position="39"/>
    </location>
</feature>
<sequence>MAFVSSSNNNNTNRAVHTAKVVNTAPRAQDNRNRESTRRNVPVKTTKYLALVSCDGLGGYDWSDQVEDGPNYALMAYSTSSLIMSKPAVETLNAKTSEDVPKGNQQIDLQEKGVIDSGCLRHMTGNMYYLIDYEEINKRYVSFGGNPKEGKITSKGTIRTGKLDFENMYFVKELKFNLFNVSQMSDKKNIVLFTDIEYVVLSPDFKLPDENYVLLRVPRKNNMYSVDLKNIIPKGGLTCLFAKATSDESRL</sequence>
<dbReference type="Pfam" id="PF22936">
    <property type="entry name" value="Pol_BBD"/>
    <property type="match status" value="1"/>
</dbReference>
<dbReference type="AlphaFoldDB" id="A0A6L2LT45"/>
<dbReference type="EMBL" id="BKCJ010004819">
    <property type="protein sequence ID" value="GEU63275.1"/>
    <property type="molecule type" value="Genomic_DNA"/>
</dbReference>
<proteinExistence type="predicted"/>
<evidence type="ECO:0000259" key="2">
    <source>
        <dbReference type="Pfam" id="PF22936"/>
    </source>
</evidence>
<organism evidence="3">
    <name type="scientific">Tanacetum cinerariifolium</name>
    <name type="common">Dalmatian daisy</name>
    <name type="synonym">Chrysanthemum cinerariifolium</name>
    <dbReference type="NCBI Taxonomy" id="118510"/>
    <lineage>
        <taxon>Eukaryota</taxon>
        <taxon>Viridiplantae</taxon>
        <taxon>Streptophyta</taxon>
        <taxon>Embryophyta</taxon>
        <taxon>Tracheophyta</taxon>
        <taxon>Spermatophyta</taxon>
        <taxon>Magnoliopsida</taxon>
        <taxon>eudicotyledons</taxon>
        <taxon>Gunneridae</taxon>
        <taxon>Pentapetalae</taxon>
        <taxon>asterids</taxon>
        <taxon>campanulids</taxon>
        <taxon>Asterales</taxon>
        <taxon>Asteraceae</taxon>
        <taxon>Asteroideae</taxon>
        <taxon>Anthemideae</taxon>
        <taxon>Anthemidinae</taxon>
        <taxon>Tanacetum</taxon>
    </lineage>
</organism>
<gene>
    <name evidence="3" type="ORF">Tci_035253</name>
</gene>